<feature type="compositionally biased region" description="Pro residues" evidence="1">
    <location>
        <begin position="66"/>
        <end position="75"/>
    </location>
</feature>
<feature type="compositionally biased region" description="Basic residues" evidence="1">
    <location>
        <begin position="40"/>
        <end position="52"/>
    </location>
</feature>
<comment type="caution">
    <text evidence="2">The sequence shown here is derived from an EMBL/GenBank/DDBJ whole genome shotgun (WGS) entry which is preliminary data.</text>
</comment>
<feature type="region of interest" description="Disordered" evidence="1">
    <location>
        <begin position="1"/>
        <end position="79"/>
    </location>
</feature>
<dbReference type="AlphaFoldDB" id="A0A4C1T3G1"/>
<dbReference type="EMBL" id="BGZK01000033">
    <property type="protein sequence ID" value="GBP09053.1"/>
    <property type="molecule type" value="Genomic_DNA"/>
</dbReference>
<sequence>MSSIRATTEGRAPNGKTSATPEDRRRAAGGERAAAGGRARAGRRIINKKLSRARPGLNLNERRVPAPRPRPPAPLSPIRDVSFNYAAPARALTRL</sequence>
<organism evidence="2 3">
    <name type="scientific">Eumeta variegata</name>
    <name type="common">Bagworm moth</name>
    <name type="synonym">Eumeta japonica</name>
    <dbReference type="NCBI Taxonomy" id="151549"/>
    <lineage>
        <taxon>Eukaryota</taxon>
        <taxon>Metazoa</taxon>
        <taxon>Ecdysozoa</taxon>
        <taxon>Arthropoda</taxon>
        <taxon>Hexapoda</taxon>
        <taxon>Insecta</taxon>
        <taxon>Pterygota</taxon>
        <taxon>Neoptera</taxon>
        <taxon>Endopterygota</taxon>
        <taxon>Lepidoptera</taxon>
        <taxon>Glossata</taxon>
        <taxon>Ditrysia</taxon>
        <taxon>Tineoidea</taxon>
        <taxon>Psychidae</taxon>
        <taxon>Oiketicinae</taxon>
        <taxon>Eumeta</taxon>
    </lineage>
</organism>
<dbReference type="Proteomes" id="UP000299102">
    <property type="component" value="Unassembled WGS sequence"/>
</dbReference>
<evidence type="ECO:0000313" key="3">
    <source>
        <dbReference type="Proteomes" id="UP000299102"/>
    </source>
</evidence>
<reference evidence="2 3" key="1">
    <citation type="journal article" date="2019" name="Commun. Biol.">
        <title>The bagworm genome reveals a unique fibroin gene that provides high tensile strength.</title>
        <authorList>
            <person name="Kono N."/>
            <person name="Nakamura H."/>
            <person name="Ohtoshi R."/>
            <person name="Tomita M."/>
            <person name="Numata K."/>
            <person name="Arakawa K."/>
        </authorList>
    </citation>
    <scope>NUCLEOTIDE SEQUENCE [LARGE SCALE GENOMIC DNA]</scope>
</reference>
<keyword evidence="3" id="KW-1185">Reference proteome</keyword>
<accession>A0A4C1T3G1</accession>
<proteinExistence type="predicted"/>
<evidence type="ECO:0000256" key="1">
    <source>
        <dbReference type="SAM" id="MobiDB-lite"/>
    </source>
</evidence>
<name>A0A4C1T3G1_EUMVA</name>
<protein>
    <submittedName>
        <fullName evidence="2">Uncharacterized protein</fullName>
    </submittedName>
</protein>
<evidence type="ECO:0000313" key="2">
    <source>
        <dbReference type="EMBL" id="GBP09053.1"/>
    </source>
</evidence>
<gene>
    <name evidence="2" type="ORF">EVAR_78389_1</name>
</gene>